<dbReference type="RefSeq" id="WP_123806834.1">
    <property type="nucleotide sequence ID" value="NZ_CP033840.1"/>
</dbReference>
<dbReference type="EMBL" id="CP069482">
    <property type="protein sequence ID" value="QRO77207.1"/>
    <property type="molecule type" value="Genomic_DNA"/>
</dbReference>
<dbReference type="AlphaFoldDB" id="A0A892I7B1"/>
<proteinExistence type="predicted"/>
<evidence type="ECO:0000313" key="1">
    <source>
        <dbReference type="EMBL" id="QRO77207.1"/>
    </source>
</evidence>
<sequence length="73" mass="8662">MHADAVCCPAKSSYPDIRTAMPRGMRIRMKYCEVKLIEMFYVSPKALSRLSRADYCRVEMIRRLTLRFTWGKR</sequence>
<reference evidence="1 2" key="1">
    <citation type="submission" date="2021-02" db="EMBL/GenBank/DDBJ databases">
        <title>FDA dAtabase for Regulatory Grade micrObial Sequences (FDA-ARGOS): Supporting development and validation of Infectious Disease Dx tests.</title>
        <authorList>
            <person name="Minogue T."/>
            <person name="Wolcott M."/>
            <person name="Wasieloski L."/>
            <person name="Aguilar W."/>
            <person name="Moore D."/>
            <person name="Jaissle J."/>
            <person name="Tallon L."/>
            <person name="Sadzewicz L."/>
            <person name="Zhao X."/>
            <person name="Boylan J."/>
            <person name="Ott S."/>
            <person name="Bowen H."/>
            <person name="Vavikolanu K."/>
            <person name="Mehta A."/>
            <person name="Aluvathingal J."/>
            <person name="Nadendla S."/>
            <person name="Yan Y."/>
            <person name="Sichtig H."/>
        </authorList>
    </citation>
    <scope>NUCLEOTIDE SEQUENCE [LARGE SCALE GENOMIC DNA]</scope>
    <source>
        <strain evidence="1 2">FDAARGOS_1272</strain>
    </source>
</reference>
<accession>A0A892I7B1</accession>
<evidence type="ECO:0000313" key="2">
    <source>
        <dbReference type="Proteomes" id="UP000625568"/>
    </source>
</evidence>
<dbReference type="GeneID" id="93128003"/>
<name>A0A892I7B1_9BURK</name>
<protein>
    <submittedName>
        <fullName evidence="1">Uncharacterized protein</fullName>
    </submittedName>
</protein>
<organism evidence="1 2">
    <name type="scientific">Burkholderia dolosa</name>
    <dbReference type="NCBI Taxonomy" id="152500"/>
    <lineage>
        <taxon>Bacteria</taxon>
        <taxon>Pseudomonadati</taxon>
        <taxon>Pseudomonadota</taxon>
        <taxon>Betaproteobacteria</taxon>
        <taxon>Burkholderiales</taxon>
        <taxon>Burkholderiaceae</taxon>
        <taxon>Burkholderia</taxon>
        <taxon>Burkholderia cepacia complex</taxon>
    </lineage>
</organism>
<keyword evidence="2" id="KW-1185">Reference proteome</keyword>
<gene>
    <name evidence="1" type="ORF">I6K02_15180</name>
</gene>
<dbReference type="Proteomes" id="UP000625568">
    <property type="component" value="Chromosome 1"/>
</dbReference>